<dbReference type="PROSITE" id="PS00217">
    <property type="entry name" value="SUGAR_TRANSPORT_2"/>
    <property type="match status" value="1"/>
</dbReference>
<dbReference type="PROSITE" id="PS50850">
    <property type="entry name" value="MFS"/>
    <property type="match status" value="1"/>
</dbReference>
<dbReference type="Gene3D" id="1.20.1250.20">
    <property type="entry name" value="MFS general substrate transporter like domains"/>
    <property type="match status" value="1"/>
</dbReference>
<comment type="subcellular location">
    <subcellularLocation>
        <location evidence="1">Membrane</location>
        <topology evidence="1">Multi-pass membrane protein</topology>
    </subcellularLocation>
</comment>
<feature type="transmembrane region" description="Helical" evidence="5">
    <location>
        <begin position="401"/>
        <end position="422"/>
    </location>
</feature>
<reference evidence="8" key="1">
    <citation type="journal article" date="2019" name="Int. J. Syst. Evol. Microbiol.">
        <title>The Global Catalogue of Microorganisms (GCM) 10K type strain sequencing project: providing services to taxonomists for standard genome sequencing and annotation.</title>
        <authorList>
            <consortium name="The Broad Institute Genomics Platform"/>
            <consortium name="The Broad Institute Genome Sequencing Center for Infectious Disease"/>
            <person name="Wu L."/>
            <person name="Ma J."/>
        </authorList>
    </citation>
    <scope>NUCLEOTIDE SEQUENCE [LARGE SCALE GENOMIC DNA]</scope>
    <source>
        <strain evidence="8">CGMCC 4.7106</strain>
    </source>
</reference>
<evidence type="ECO:0000256" key="4">
    <source>
        <dbReference type="ARBA" id="ARBA00023136"/>
    </source>
</evidence>
<dbReference type="Pfam" id="PF07690">
    <property type="entry name" value="MFS_1"/>
    <property type="match status" value="1"/>
</dbReference>
<keyword evidence="3 5" id="KW-1133">Transmembrane helix</keyword>
<feature type="transmembrane region" description="Helical" evidence="5">
    <location>
        <begin position="373"/>
        <end position="395"/>
    </location>
</feature>
<dbReference type="EMBL" id="JBHUIT010000017">
    <property type="protein sequence ID" value="MFD2256907.1"/>
    <property type="molecule type" value="Genomic_DNA"/>
</dbReference>
<accession>A0ABW5D7R9</accession>
<evidence type="ECO:0000256" key="1">
    <source>
        <dbReference type="ARBA" id="ARBA00004141"/>
    </source>
</evidence>
<keyword evidence="8" id="KW-1185">Reference proteome</keyword>
<dbReference type="RefSeq" id="WP_386820195.1">
    <property type="nucleotide sequence ID" value="NZ_JBHUIT010000017.1"/>
</dbReference>
<dbReference type="PANTHER" id="PTHR23508:SF10">
    <property type="entry name" value="CARBOXYLIC ACID TRANSPORTER PROTEIN HOMOLOG"/>
    <property type="match status" value="1"/>
</dbReference>
<feature type="transmembrane region" description="Helical" evidence="5">
    <location>
        <begin position="149"/>
        <end position="171"/>
    </location>
</feature>
<evidence type="ECO:0000256" key="3">
    <source>
        <dbReference type="ARBA" id="ARBA00022989"/>
    </source>
</evidence>
<dbReference type="Proteomes" id="UP001597375">
    <property type="component" value="Unassembled WGS sequence"/>
</dbReference>
<feature type="transmembrane region" description="Helical" evidence="5">
    <location>
        <begin position="339"/>
        <end position="361"/>
    </location>
</feature>
<gene>
    <name evidence="7" type="ORF">ACFSSA_09485</name>
</gene>
<evidence type="ECO:0000313" key="8">
    <source>
        <dbReference type="Proteomes" id="UP001597375"/>
    </source>
</evidence>
<keyword evidence="4 5" id="KW-0472">Membrane</keyword>
<feature type="transmembrane region" description="Helical" evidence="5">
    <location>
        <begin position="183"/>
        <end position="205"/>
    </location>
</feature>
<dbReference type="InterPro" id="IPR011701">
    <property type="entry name" value="MFS"/>
</dbReference>
<evidence type="ECO:0000256" key="5">
    <source>
        <dbReference type="SAM" id="Phobius"/>
    </source>
</evidence>
<dbReference type="InterPro" id="IPR005829">
    <property type="entry name" value="Sugar_transporter_CS"/>
</dbReference>
<dbReference type="SUPFAM" id="SSF103473">
    <property type="entry name" value="MFS general substrate transporter"/>
    <property type="match status" value="1"/>
</dbReference>
<keyword evidence="2 5" id="KW-0812">Transmembrane</keyword>
<protein>
    <submittedName>
        <fullName evidence="7">MFS transporter</fullName>
    </submittedName>
</protein>
<evidence type="ECO:0000313" key="7">
    <source>
        <dbReference type="EMBL" id="MFD2256907.1"/>
    </source>
</evidence>
<organism evidence="7 8">
    <name type="scientific">Luteolibacter algae</name>
    <dbReference type="NCBI Taxonomy" id="454151"/>
    <lineage>
        <taxon>Bacteria</taxon>
        <taxon>Pseudomonadati</taxon>
        <taxon>Verrucomicrobiota</taxon>
        <taxon>Verrucomicrobiia</taxon>
        <taxon>Verrucomicrobiales</taxon>
        <taxon>Verrucomicrobiaceae</taxon>
        <taxon>Luteolibacter</taxon>
    </lineage>
</organism>
<feature type="transmembrane region" description="Helical" evidence="5">
    <location>
        <begin position="283"/>
        <end position="306"/>
    </location>
</feature>
<proteinExistence type="predicted"/>
<feature type="transmembrane region" description="Helical" evidence="5">
    <location>
        <begin position="313"/>
        <end position="333"/>
    </location>
</feature>
<feature type="transmembrane region" description="Helical" evidence="5">
    <location>
        <begin position="88"/>
        <end position="109"/>
    </location>
</feature>
<comment type="caution">
    <text evidence="7">The sequence shown here is derived from an EMBL/GenBank/DDBJ whole genome shotgun (WGS) entry which is preliminary data.</text>
</comment>
<evidence type="ECO:0000259" key="6">
    <source>
        <dbReference type="PROSITE" id="PS50850"/>
    </source>
</evidence>
<dbReference type="PANTHER" id="PTHR23508">
    <property type="entry name" value="CARBOXYLIC ACID TRANSPORTER PROTEIN HOMOLOG"/>
    <property type="match status" value="1"/>
</dbReference>
<feature type="transmembrane region" description="Helical" evidence="5">
    <location>
        <begin position="59"/>
        <end position="81"/>
    </location>
</feature>
<dbReference type="InterPro" id="IPR036259">
    <property type="entry name" value="MFS_trans_sf"/>
</dbReference>
<evidence type="ECO:0000256" key="2">
    <source>
        <dbReference type="ARBA" id="ARBA00022692"/>
    </source>
</evidence>
<feature type="domain" description="Major facilitator superfamily (MFS) profile" evidence="6">
    <location>
        <begin position="17"/>
        <end position="427"/>
    </location>
</feature>
<feature type="transmembrane region" description="Helical" evidence="5">
    <location>
        <begin position="115"/>
        <end position="137"/>
    </location>
</feature>
<name>A0ABW5D7R9_9BACT</name>
<dbReference type="InterPro" id="IPR020846">
    <property type="entry name" value="MFS_dom"/>
</dbReference>
<feature type="transmembrane region" description="Helical" evidence="5">
    <location>
        <begin position="12"/>
        <end position="27"/>
    </location>
</feature>
<feature type="transmembrane region" description="Helical" evidence="5">
    <location>
        <begin position="243"/>
        <end position="263"/>
    </location>
</feature>
<sequence length="436" mass="47470">MSNLQNQERMSRYHWIVVILASLGWLFDCMDQRLFVLAREAAVKDLLGGTVDPALVKTYIGYATTSMILGWATGGIIIGMYSDRYGRVRALTITLLLYSIFTGLSGLAHGWVDFVLYRFIAGIGIGGMFGSATTLVAESIPGRFRAPALGALQTLAAIGNVMGSMISLVIPPSSAHGLFGFEGWRSLFFIGIIPALIVVPMMRLLREPEVWLSLRENRARGIAGTEAGSVTEMFRHPKWRKHALVGLGLGVAGMIGLWGIGFFSPELISEALKGESQSKIDSVRSWGTALQDIGSFLGMASFTFVATFLSRRLAFLCSFILCFITTVFVFSNLNSAGDAMWMLPLMGFAQLSLFAGYSIYFPELFPTRLRGTGVGFCYNTVRYLAAPAPLLLGYLSVHLSFRSAACIMAGIYILGAIALIWAPETKGKDLPEEEPA</sequence>